<comment type="caution">
    <text evidence="12">The sequence shown here is derived from an EMBL/GenBank/DDBJ whole genome shotgun (WGS) entry which is preliminary data.</text>
</comment>
<dbReference type="EC" id="2.7.13.3" evidence="12"/>
<dbReference type="NCBIfam" id="TIGR00254">
    <property type="entry name" value="GGDEF"/>
    <property type="match status" value="1"/>
</dbReference>
<feature type="transmembrane region" description="Helical" evidence="8">
    <location>
        <begin position="12"/>
        <end position="32"/>
    </location>
</feature>
<dbReference type="SUPFAM" id="SSF55785">
    <property type="entry name" value="PYP-like sensor domain (PAS domain)"/>
    <property type="match status" value="1"/>
</dbReference>
<dbReference type="PROSITE" id="PS50887">
    <property type="entry name" value="GGDEF"/>
    <property type="match status" value="1"/>
</dbReference>
<evidence type="ECO:0000256" key="3">
    <source>
        <dbReference type="ARBA" id="ARBA00022679"/>
    </source>
</evidence>
<gene>
    <name evidence="12" type="ORF">VAE063_1010397</name>
</gene>
<keyword evidence="3 12" id="KW-0808">Transferase</keyword>
<dbReference type="GO" id="GO:0004673">
    <property type="term" value="F:protein histidine kinase activity"/>
    <property type="evidence" value="ECO:0007669"/>
    <property type="project" value="UniProtKB-EC"/>
</dbReference>
<evidence type="ECO:0000256" key="1">
    <source>
        <dbReference type="ARBA" id="ARBA00004533"/>
    </source>
</evidence>
<keyword evidence="4" id="KW-0547">Nucleotide-binding</keyword>
<dbReference type="CDD" id="cd01949">
    <property type="entry name" value="GGDEF"/>
    <property type="match status" value="1"/>
</dbReference>
<dbReference type="PROSITE" id="PS50113">
    <property type="entry name" value="PAC"/>
    <property type="match status" value="1"/>
</dbReference>
<dbReference type="CDD" id="cd00130">
    <property type="entry name" value="PAS"/>
    <property type="match status" value="1"/>
</dbReference>
<keyword evidence="8" id="KW-0472">Membrane</keyword>
<dbReference type="InterPro" id="IPR048760">
    <property type="entry name" value="VP0354-like_sensor_dom"/>
</dbReference>
<evidence type="ECO:0000259" key="9">
    <source>
        <dbReference type="PROSITE" id="PS50112"/>
    </source>
</evidence>
<evidence type="ECO:0000259" key="10">
    <source>
        <dbReference type="PROSITE" id="PS50113"/>
    </source>
</evidence>
<dbReference type="EMBL" id="CALYLK010000002">
    <property type="protein sequence ID" value="CAH8200515.1"/>
    <property type="molecule type" value="Genomic_DNA"/>
</dbReference>
<evidence type="ECO:0000256" key="4">
    <source>
        <dbReference type="ARBA" id="ARBA00022741"/>
    </source>
</evidence>
<dbReference type="SUPFAM" id="SSF103190">
    <property type="entry name" value="Sensory domain-like"/>
    <property type="match status" value="2"/>
</dbReference>
<evidence type="ECO:0000313" key="13">
    <source>
        <dbReference type="Proteomes" id="UP001152658"/>
    </source>
</evidence>
<keyword evidence="6" id="KW-0067">ATP-binding</keyword>
<evidence type="ECO:0000256" key="6">
    <source>
        <dbReference type="ARBA" id="ARBA00022840"/>
    </source>
</evidence>
<dbReference type="PROSITE" id="PS50112">
    <property type="entry name" value="PAS"/>
    <property type="match status" value="1"/>
</dbReference>
<feature type="domain" description="PAC" evidence="10">
    <location>
        <begin position="421"/>
        <end position="473"/>
    </location>
</feature>
<evidence type="ECO:0000313" key="12">
    <source>
        <dbReference type="EMBL" id="CAH8200515.1"/>
    </source>
</evidence>
<protein>
    <submittedName>
        <fullName evidence="12">Histidine kinase</fullName>
        <ecNumber evidence="12">2.7.13.3</ecNumber>
    </submittedName>
</protein>
<dbReference type="InterPro" id="IPR052163">
    <property type="entry name" value="DGC-Regulatory_Protein"/>
</dbReference>
<proteinExistence type="predicted"/>
<keyword evidence="7" id="KW-0902">Two-component regulatory system</keyword>
<keyword evidence="8" id="KW-0812">Transmembrane</keyword>
<dbReference type="InterPro" id="IPR043128">
    <property type="entry name" value="Rev_trsase/Diguanyl_cyclase"/>
</dbReference>
<accession>A0ABN8TPR6</accession>
<comment type="subcellular location">
    <subcellularLocation>
        <location evidence="1">Cell inner membrane</location>
    </subcellularLocation>
</comment>
<feature type="domain" description="PAS" evidence="9">
    <location>
        <begin position="348"/>
        <end position="394"/>
    </location>
</feature>
<dbReference type="InterPro" id="IPR035965">
    <property type="entry name" value="PAS-like_dom_sf"/>
</dbReference>
<organism evidence="12 13">
    <name type="scientific">Vibrio aestuarianus</name>
    <dbReference type="NCBI Taxonomy" id="28171"/>
    <lineage>
        <taxon>Bacteria</taxon>
        <taxon>Pseudomonadati</taxon>
        <taxon>Pseudomonadota</taxon>
        <taxon>Gammaproteobacteria</taxon>
        <taxon>Vibrionales</taxon>
        <taxon>Vibrionaceae</taxon>
        <taxon>Vibrio</taxon>
    </lineage>
</organism>
<dbReference type="SMART" id="SM00086">
    <property type="entry name" value="PAC"/>
    <property type="match status" value="1"/>
</dbReference>
<evidence type="ECO:0000256" key="7">
    <source>
        <dbReference type="ARBA" id="ARBA00023012"/>
    </source>
</evidence>
<keyword evidence="13" id="KW-1185">Reference proteome</keyword>
<sequence length="638" mass="73727">MRAIMFRSLYKYLAQWLLVCAVLGIVPLLYFVHEFDKTQQQTLQLIEQKNHSQLEYHKHELLAAISDVYKSTEVLSTNGMLYNALRDPTELNIEALQDLWVLTTRVQNLYSCLRLFDASGNELVRVNQQNNVTEVVPHDRLQNKSHRDYFQYAQSLPPNQISVFGISQKMENSQLVSPKQLVFRIIAPIDFDGKRQGYFTANLSIEHLYKRLAYNLDTLVRPDIIARDGTYIHTEDPTLLLSDDSVDFHSTNISELAPKLWRTMQLYHSGNITDNGTGYSFISVPLQSVFPGMDSLYLLRTLDVQTINQLVNEQHMTIRFQSIVVALLVMFISGLCVRWNAHHDKNSIESKLARAAMNGMSAVVITDRNNRIIKVNHEFTRISGYTLAEVRGKQPSVFSSGRHNQEFYMNMWKVLQDEGIWEGEVVNKRKDGSLQTEILRIQTIRDTLGIIQFYVASFVDISHRKELEDRLRELSEKDSLTNIWNRRKFDQKIRSECMRVKRYPNCEQSCLAIIDIDHFKRINDKLGHAEGDKIIRSVAWQLKEYLRETDFLARIGGEEFAIIMPHTLLTEAELVMHRLRVAVHLNHKRDVSISVGVTDITEKPEDVYKRADIALYESKTSGRNLVSVLASIEMDQFA</sequence>
<keyword evidence="8" id="KW-1133">Transmembrane helix</keyword>
<evidence type="ECO:0000259" key="11">
    <source>
        <dbReference type="PROSITE" id="PS50887"/>
    </source>
</evidence>
<dbReference type="InterPro" id="IPR029787">
    <property type="entry name" value="Nucleotide_cyclase"/>
</dbReference>
<dbReference type="Gene3D" id="3.30.450.20">
    <property type="entry name" value="PAS domain"/>
    <property type="match status" value="3"/>
</dbReference>
<dbReference type="PANTHER" id="PTHR46663">
    <property type="entry name" value="DIGUANYLATE CYCLASE DGCT-RELATED"/>
    <property type="match status" value="1"/>
</dbReference>
<dbReference type="SUPFAM" id="SSF55073">
    <property type="entry name" value="Nucleotide cyclase"/>
    <property type="match status" value="1"/>
</dbReference>
<dbReference type="PANTHER" id="PTHR46663:SF4">
    <property type="entry name" value="DIGUANYLATE CYCLASE DGCT-RELATED"/>
    <property type="match status" value="1"/>
</dbReference>
<reference evidence="12" key="1">
    <citation type="submission" date="2022-06" db="EMBL/GenBank/DDBJ databases">
        <authorList>
            <person name="Goudenege D."/>
            <person name="Le Roux F."/>
        </authorList>
    </citation>
    <scope>NUCLEOTIDE SEQUENCE</scope>
    <source>
        <strain evidence="12">12-063</strain>
    </source>
</reference>
<evidence type="ECO:0000256" key="2">
    <source>
        <dbReference type="ARBA" id="ARBA00022553"/>
    </source>
</evidence>
<feature type="domain" description="GGDEF" evidence="11">
    <location>
        <begin position="507"/>
        <end position="631"/>
    </location>
</feature>
<dbReference type="InterPro" id="IPR001610">
    <property type="entry name" value="PAC"/>
</dbReference>
<dbReference type="Pfam" id="PF00990">
    <property type="entry name" value="GGDEF"/>
    <property type="match status" value="1"/>
</dbReference>
<dbReference type="Proteomes" id="UP001152658">
    <property type="component" value="Unassembled WGS sequence"/>
</dbReference>
<dbReference type="InterPro" id="IPR029151">
    <property type="entry name" value="Sensor-like_sf"/>
</dbReference>
<dbReference type="Pfam" id="PF21623">
    <property type="entry name" value="HK_sensor_dom_bact"/>
    <property type="match status" value="1"/>
</dbReference>
<name>A0ABN8TPR6_9VIBR</name>
<evidence type="ECO:0000256" key="8">
    <source>
        <dbReference type="SAM" id="Phobius"/>
    </source>
</evidence>
<dbReference type="InterPro" id="IPR000014">
    <property type="entry name" value="PAS"/>
</dbReference>
<keyword evidence="2" id="KW-0597">Phosphoprotein</keyword>
<dbReference type="InterPro" id="IPR000700">
    <property type="entry name" value="PAS-assoc_C"/>
</dbReference>
<dbReference type="InterPro" id="IPR000160">
    <property type="entry name" value="GGDEF_dom"/>
</dbReference>
<dbReference type="NCBIfam" id="TIGR00229">
    <property type="entry name" value="sensory_box"/>
    <property type="match status" value="1"/>
</dbReference>
<dbReference type="SMART" id="SM00267">
    <property type="entry name" value="GGDEF"/>
    <property type="match status" value="1"/>
</dbReference>
<keyword evidence="5 12" id="KW-0418">Kinase</keyword>
<dbReference type="Gene3D" id="3.30.70.270">
    <property type="match status" value="1"/>
</dbReference>
<dbReference type="Pfam" id="PF13426">
    <property type="entry name" value="PAS_9"/>
    <property type="match status" value="1"/>
</dbReference>
<evidence type="ECO:0000256" key="5">
    <source>
        <dbReference type="ARBA" id="ARBA00022777"/>
    </source>
</evidence>